<name>A0A2I0A3P7_9ASPA</name>
<sequence length="212" mass="23955">MQMAPTFTAAQKGKTPEVTGAPAKALPSLGPSQLGGLYPQWLTNIVMVKKANGKWRMCEDFRTLNQACLKDTYPLPRTDTMVDRPFGYEIMSFLDAFSGYHQIRMTKKNEEKTVFITNFGTYCYNVMPFGLKNAGTTYQRMIDVVFREKRGRNLEAYVDDVLVKSKNLEGHLDDLRETHDTLLRFNLKLNPAKCTFGPASGKFLGYLVSARG</sequence>
<evidence type="ECO:0000313" key="3">
    <source>
        <dbReference type="EMBL" id="PKA50168.1"/>
    </source>
</evidence>
<dbReference type="InterPro" id="IPR053134">
    <property type="entry name" value="RNA-dir_DNA_polymerase"/>
</dbReference>
<dbReference type="PANTHER" id="PTHR24559:SF430">
    <property type="entry name" value="RNA-DIRECTED DNA POLYMERASE"/>
    <property type="match status" value="1"/>
</dbReference>
<feature type="region of interest" description="Disordered" evidence="1">
    <location>
        <begin position="1"/>
        <end position="21"/>
    </location>
</feature>
<keyword evidence="3" id="KW-0548">Nucleotidyltransferase</keyword>
<keyword evidence="3" id="KW-0695">RNA-directed DNA polymerase</keyword>
<dbReference type="SUPFAM" id="SSF56672">
    <property type="entry name" value="DNA/RNA polymerases"/>
    <property type="match status" value="1"/>
</dbReference>
<evidence type="ECO:0000313" key="4">
    <source>
        <dbReference type="Proteomes" id="UP000236161"/>
    </source>
</evidence>
<gene>
    <name evidence="3" type="ORF">AXF42_Ash020113</name>
</gene>
<protein>
    <submittedName>
        <fullName evidence="3">RNA-directed DNA polymerase like</fullName>
    </submittedName>
</protein>
<evidence type="ECO:0000259" key="2">
    <source>
        <dbReference type="Pfam" id="PF00078"/>
    </source>
</evidence>
<dbReference type="OrthoDB" id="101614at2759"/>
<reference evidence="3 4" key="1">
    <citation type="journal article" date="2017" name="Nature">
        <title>The Apostasia genome and the evolution of orchids.</title>
        <authorList>
            <person name="Zhang G.Q."/>
            <person name="Liu K.W."/>
            <person name="Li Z."/>
            <person name="Lohaus R."/>
            <person name="Hsiao Y.Y."/>
            <person name="Niu S.C."/>
            <person name="Wang J.Y."/>
            <person name="Lin Y.C."/>
            <person name="Xu Q."/>
            <person name="Chen L.J."/>
            <person name="Yoshida K."/>
            <person name="Fujiwara S."/>
            <person name="Wang Z.W."/>
            <person name="Zhang Y.Q."/>
            <person name="Mitsuda N."/>
            <person name="Wang M."/>
            <person name="Liu G.H."/>
            <person name="Pecoraro L."/>
            <person name="Huang H.X."/>
            <person name="Xiao X.J."/>
            <person name="Lin M."/>
            <person name="Wu X.Y."/>
            <person name="Wu W.L."/>
            <person name="Chen Y.Y."/>
            <person name="Chang S.B."/>
            <person name="Sakamoto S."/>
            <person name="Ohme-Takagi M."/>
            <person name="Yagi M."/>
            <person name="Zeng S.J."/>
            <person name="Shen C.Y."/>
            <person name="Yeh C.M."/>
            <person name="Luo Y.B."/>
            <person name="Tsai W.C."/>
            <person name="Van de Peer Y."/>
            <person name="Liu Z.J."/>
        </authorList>
    </citation>
    <scope>NUCLEOTIDE SEQUENCE [LARGE SCALE GENOMIC DNA]</scope>
    <source>
        <strain evidence="4">cv. Shenzhen</strain>
        <tissue evidence="3">Stem</tissue>
    </source>
</reference>
<dbReference type="InterPro" id="IPR043128">
    <property type="entry name" value="Rev_trsase/Diguanyl_cyclase"/>
</dbReference>
<dbReference type="Gene3D" id="3.10.10.10">
    <property type="entry name" value="HIV Type 1 Reverse Transcriptase, subunit A, domain 1"/>
    <property type="match status" value="1"/>
</dbReference>
<accession>A0A2I0A3P7</accession>
<dbReference type="PANTHER" id="PTHR24559">
    <property type="entry name" value="TRANSPOSON TY3-I GAG-POL POLYPROTEIN"/>
    <property type="match status" value="1"/>
</dbReference>
<organism evidence="3 4">
    <name type="scientific">Apostasia shenzhenica</name>
    <dbReference type="NCBI Taxonomy" id="1088818"/>
    <lineage>
        <taxon>Eukaryota</taxon>
        <taxon>Viridiplantae</taxon>
        <taxon>Streptophyta</taxon>
        <taxon>Embryophyta</taxon>
        <taxon>Tracheophyta</taxon>
        <taxon>Spermatophyta</taxon>
        <taxon>Magnoliopsida</taxon>
        <taxon>Liliopsida</taxon>
        <taxon>Asparagales</taxon>
        <taxon>Orchidaceae</taxon>
        <taxon>Apostasioideae</taxon>
        <taxon>Apostasia</taxon>
    </lineage>
</organism>
<dbReference type="InterPro" id="IPR043502">
    <property type="entry name" value="DNA/RNA_pol_sf"/>
</dbReference>
<dbReference type="Proteomes" id="UP000236161">
    <property type="component" value="Unassembled WGS sequence"/>
</dbReference>
<dbReference type="EMBL" id="KZ452028">
    <property type="protein sequence ID" value="PKA50168.1"/>
    <property type="molecule type" value="Genomic_DNA"/>
</dbReference>
<proteinExistence type="predicted"/>
<keyword evidence="4" id="KW-1185">Reference proteome</keyword>
<dbReference type="CDD" id="cd01647">
    <property type="entry name" value="RT_LTR"/>
    <property type="match status" value="1"/>
</dbReference>
<dbReference type="GO" id="GO:0003964">
    <property type="term" value="F:RNA-directed DNA polymerase activity"/>
    <property type="evidence" value="ECO:0007669"/>
    <property type="project" value="UniProtKB-KW"/>
</dbReference>
<dbReference type="Gene3D" id="3.30.70.270">
    <property type="match status" value="1"/>
</dbReference>
<evidence type="ECO:0000256" key="1">
    <source>
        <dbReference type="SAM" id="MobiDB-lite"/>
    </source>
</evidence>
<dbReference type="AlphaFoldDB" id="A0A2I0A3P7"/>
<dbReference type="InterPro" id="IPR000477">
    <property type="entry name" value="RT_dom"/>
</dbReference>
<dbReference type="Pfam" id="PF00078">
    <property type="entry name" value="RVT_1"/>
    <property type="match status" value="1"/>
</dbReference>
<feature type="domain" description="Reverse transcriptase" evidence="2">
    <location>
        <begin position="48"/>
        <end position="206"/>
    </location>
</feature>
<keyword evidence="3" id="KW-0808">Transferase</keyword>